<reference evidence="2" key="1">
    <citation type="submission" date="2022-11" db="EMBL/GenBank/DDBJ databases">
        <authorList>
            <person name="Petersen C."/>
        </authorList>
    </citation>
    <scope>NUCLEOTIDE SEQUENCE</scope>
    <source>
        <strain evidence="2">IBT 20477</strain>
    </source>
</reference>
<dbReference type="OrthoDB" id="10478017at2759"/>
<keyword evidence="1" id="KW-0472">Membrane</keyword>
<sequence length="145" mass="15265">MEGVPAHLAACGILIIHVLSCTQFSALALMNQTQKSKEAGGLTSNRIKSKTPVEKRRAIQSRNNKEGRGCVPGIGKGAGRCLILSGNSVACSFSAVGGARGGRNGARYVRDSSFVDGAGWEEGGWVATEVSMGVFAVIEKRLWEL</sequence>
<evidence type="ECO:0000313" key="2">
    <source>
        <dbReference type="EMBL" id="KAJ5192490.1"/>
    </source>
</evidence>
<keyword evidence="1" id="KW-1133">Transmembrane helix</keyword>
<keyword evidence="3" id="KW-1185">Reference proteome</keyword>
<evidence type="ECO:0000256" key="1">
    <source>
        <dbReference type="SAM" id="Phobius"/>
    </source>
</evidence>
<accession>A0A9W9M7V1</accession>
<proteinExistence type="predicted"/>
<dbReference type="Proteomes" id="UP001150942">
    <property type="component" value="Unassembled WGS sequence"/>
</dbReference>
<dbReference type="AlphaFoldDB" id="A0A9W9M7V1"/>
<organism evidence="2 3">
    <name type="scientific">Penicillium cf. viridicatum</name>
    <dbReference type="NCBI Taxonomy" id="2972119"/>
    <lineage>
        <taxon>Eukaryota</taxon>
        <taxon>Fungi</taxon>
        <taxon>Dikarya</taxon>
        <taxon>Ascomycota</taxon>
        <taxon>Pezizomycotina</taxon>
        <taxon>Eurotiomycetes</taxon>
        <taxon>Eurotiomycetidae</taxon>
        <taxon>Eurotiales</taxon>
        <taxon>Aspergillaceae</taxon>
        <taxon>Penicillium</taxon>
    </lineage>
</organism>
<protein>
    <submittedName>
        <fullName evidence="2">Uncharacterized protein</fullName>
    </submittedName>
</protein>
<feature type="transmembrane region" description="Helical" evidence="1">
    <location>
        <begin position="6"/>
        <end position="29"/>
    </location>
</feature>
<dbReference type="EMBL" id="JAPQKQ010000006">
    <property type="protein sequence ID" value="KAJ5192490.1"/>
    <property type="molecule type" value="Genomic_DNA"/>
</dbReference>
<name>A0A9W9M7V1_9EURO</name>
<comment type="caution">
    <text evidence="2">The sequence shown here is derived from an EMBL/GenBank/DDBJ whole genome shotgun (WGS) entry which is preliminary data.</text>
</comment>
<reference evidence="2" key="2">
    <citation type="journal article" date="2023" name="IMA Fungus">
        <title>Comparative genomic study of the Penicillium genus elucidates a diverse pangenome and 15 lateral gene transfer events.</title>
        <authorList>
            <person name="Petersen C."/>
            <person name="Sorensen T."/>
            <person name="Nielsen M.R."/>
            <person name="Sondergaard T.E."/>
            <person name="Sorensen J.L."/>
            <person name="Fitzpatrick D.A."/>
            <person name="Frisvad J.C."/>
            <person name="Nielsen K.L."/>
        </authorList>
    </citation>
    <scope>NUCLEOTIDE SEQUENCE</scope>
    <source>
        <strain evidence="2">IBT 20477</strain>
    </source>
</reference>
<evidence type="ECO:0000313" key="3">
    <source>
        <dbReference type="Proteomes" id="UP001150942"/>
    </source>
</evidence>
<gene>
    <name evidence="2" type="ORF">N7449_008632</name>
</gene>
<keyword evidence="1" id="KW-0812">Transmembrane</keyword>